<dbReference type="SUPFAM" id="SSF69255">
    <property type="entry name" value="gp5 N-terminal domain-like"/>
    <property type="match status" value="1"/>
</dbReference>
<dbReference type="InterPro" id="IPR017847">
    <property type="entry name" value="T6SS_RhsGE_Vgr_subset"/>
</dbReference>
<evidence type="ECO:0000256" key="3">
    <source>
        <dbReference type="ARBA" id="ARBA00022525"/>
    </source>
</evidence>
<dbReference type="InterPro" id="IPR006531">
    <property type="entry name" value="Gp5/Vgr_OB"/>
</dbReference>
<sequence precursor="true">MLDANAPHISLTLEGVSADLQVLSFVGREALNQPFCFDIELVSTRPDLKLEEILHKPGCLTFGATGKGLIHGLVYRVEQGDWGKKLTRYSISLCPQLAYLRHNHDQQIFQHLSVPKIISHVLEARGILADAYSFQLGAVYPDRDYCVQYDESDLHFIQRLCEEEGIHFHFQHSASGHKIVFGDDQTVFRKLSPVAYQQDSGMAAEKPVIKRFNLRLETRTSRVSRRDYDFEKPRLLPEGAAKSAFAPELEDYDYPGHFLTRERGKQLATRALERHRCDYKLAEGKGDEPTLVSGHFMALSEHPRAEWNDLWLLLEVVHEGKQPQVLGEHITSDVTHNKDDFHQGYRNRFLATPWDARYRPALEHPKPKILGSQTAIVTGPPGEEIHCDEYGRVKVQFFWDRDGQANDTTRCWLRVATGWAGSAYGGIAIPRVGMEVLVTFLEGDPDQPLVTGCLYHKENLVPYDLPTHKTRSTFKTLSSPGGKGYNELRIEDKKGAEQIYLHAQRDWDENIQHDQKIRIGNERHDTVEANVFSEFKVEEHRITHLDRKTEARADDHLTVAVTQHVKVGTAQFVEAGQEIHYNAGDKVVVEGGMELTAKAGGSFVKVDAGGVTISGAEVKTNSGGAPGSGSGIQILPPIIPGVAAAAAAGKLLSAPPVKELSSPPLEEEELEEEEEEVELEDITLRVGVFFDGTGNNRNNSERVFGCFAPDVNLEEAAEDIRQFCAAHGYDGKGSSPDNSYGNDVSNVARLFDLYESQVDETLPIDAKTASLRVYVDGIGTSSTAEDSTFSQGTGIGVQGVRARVEETPKLIIEQIRRFQENNPDKRVAKIEFDIFGFSRGSAAARDFANEVLKGEGSILAKAIPAGTPGLADSFAWKPHTDVSINFIGVYDTVAAIANPLVGDWTGNNAYNPGINIHLASDAAKKVVHLVARNERRYNFALNNLGSADIVLPGVHSDLGGGYLPKAMERILLSKPRQSAVEERTSFAEANSYKRAQQDLSRLQDHLAQYNLSLEIRTWEVPFRSTDKDNRKNMKYVYAAVSSQREVRSDLSLIYFRIMRELAVENGVPFRQIPEKNPRLALPADLVPISEKLIAYAQGKSKTAGLTSQEEELLFQRYVHISDNWNAAKNRNNSDLNIVFINRPDENSLRTVHPNE</sequence>
<dbReference type="InterPro" id="IPR054030">
    <property type="entry name" value="Gp5_Vgr_C"/>
</dbReference>
<dbReference type="Pfam" id="PF22178">
    <property type="entry name" value="Gp5_trimer_C"/>
    <property type="match status" value="1"/>
</dbReference>
<dbReference type="RefSeq" id="WP_150778456.1">
    <property type="nucleotide sequence ID" value="NZ_CABVIH010000002.1"/>
</dbReference>
<dbReference type="InterPro" id="IPR018712">
    <property type="entry name" value="Tle1-like_cat"/>
</dbReference>
<dbReference type="InterPro" id="IPR037026">
    <property type="entry name" value="Vgr_OB-fold_dom_sf"/>
</dbReference>
<feature type="region of interest" description="Disordered" evidence="4">
    <location>
        <begin position="656"/>
        <end position="676"/>
    </location>
</feature>
<evidence type="ECO:0000259" key="5">
    <source>
        <dbReference type="Pfam" id="PF04717"/>
    </source>
</evidence>
<evidence type="ECO:0000256" key="2">
    <source>
        <dbReference type="ARBA" id="ARBA00005558"/>
    </source>
</evidence>
<gene>
    <name evidence="8" type="ORF">PS880_00477</name>
</gene>
<dbReference type="Proteomes" id="UP000375525">
    <property type="component" value="Unassembled WGS sequence"/>
</dbReference>
<feature type="domain" description="Gp5/Type VI secretion system Vgr protein OB-fold" evidence="5">
    <location>
        <begin position="388"/>
        <end position="455"/>
    </location>
</feature>
<dbReference type="SUPFAM" id="SSF69279">
    <property type="entry name" value="Phage tail proteins"/>
    <property type="match status" value="2"/>
</dbReference>
<dbReference type="NCBIfam" id="TIGR03361">
    <property type="entry name" value="VI_Rhs_Vgr"/>
    <property type="match status" value="1"/>
</dbReference>
<evidence type="ECO:0000259" key="7">
    <source>
        <dbReference type="Pfam" id="PF22178"/>
    </source>
</evidence>
<evidence type="ECO:0000256" key="1">
    <source>
        <dbReference type="ARBA" id="ARBA00004613"/>
    </source>
</evidence>
<comment type="similarity">
    <text evidence="2">Belongs to the VgrG protein family.</text>
</comment>
<dbReference type="Pfam" id="PF05954">
    <property type="entry name" value="Phage_GPD"/>
    <property type="match status" value="1"/>
</dbReference>
<evidence type="ECO:0008006" key="10">
    <source>
        <dbReference type="Google" id="ProtNLM"/>
    </source>
</evidence>
<dbReference type="InterPro" id="IPR050708">
    <property type="entry name" value="T6SS_VgrG/RHS"/>
</dbReference>
<feature type="compositionally biased region" description="Acidic residues" evidence="4">
    <location>
        <begin position="665"/>
        <end position="676"/>
    </location>
</feature>
<evidence type="ECO:0000259" key="6">
    <source>
        <dbReference type="Pfam" id="PF09994"/>
    </source>
</evidence>
<dbReference type="OrthoDB" id="4378831at2"/>
<dbReference type="NCBIfam" id="TIGR01646">
    <property type="entry name" value="vgr_GE"/>
    <property type="match status" value="1"/>
</dbReference>
<dbReference type="AlphaFoldDB" id="A0A5E7H1D1"/>
<dbReference type="Gene3D" id="2.30.110.50">
    <property type="match status" value="1"/>
</dbReference>
<dbReference type="GO" id="GO:0005576">
    <property type="term" value="C:extracellular region"/>
    <property type="evidence" value="ECO:0007669"/>
    <property type="project" value="UniProtKB-SubCell"/>
</dbReference>
<dbReference type="EMBL" id="CABVIH010000002">
    <property type="protein sequence ID" value="VVO54613.1"/>
    <property type="molecule type" value="Genomic_DNA"/>
</dbReference>
<comment type="subcellular location">
    <subcellularLocation>
        <location evidence="1">Secreted</location>
    </subcellularLocation>
</comment>
<dbReference type="Gene3D" id="2.40.50.230">
    <property type="entry name" value="Gp5 N-terminal domain"/>
    <property type="match status" value="1"/>
</dbReference>
<feature type="domain" description="T6SS Phospholipase effector Tle1-like catalytic" evidence="6">
    <location>
        <begin position="877"/>
        <end position="966"/>
    </location>
</feature>
<proteinExistence type="inferred from homology"/>
<dbReference type="InterPro" id="IPR006533">
    <property type="entry name" value="T6SS_Vgr_RhsGE"/>
</dbReference>
<evidence type="ECO:0000313" key="8">
    <source>
        <dbReference type="EMBL" id="VVO54613.1"/>
    </source>
</evidence>
<dbReference type="Pfam" id="PF09994">
    <property type="entry name" value="T6SS_Tle1-like_cat"/>
    <property type="match status" value="1"/>
</dbReference>
<name>A0A5E7H1D1_PSEFL</name>
<feature type="domain" description="Gp5/Type VI secretion system Vgr C-terminal trimerisation" evidence="7">
    <location>
        <begin position="472"/>
        <end position="578"/>
    </location>
</feature>
<evidence type="ECO:0000313" key="9">
    <source>
        <dbReference type="Proteomes" id="UP000375525"/>
    </source>
</evidence>
<accession>A0A5E7H1D1</accession>
<organism evidence="8 9">
    <name type="scientific">Pseudomonas fluorescens</name>
    <dbReference type="NCBI Taxonomy" id="294"/>
    <lineage>
        <taxon>Bacteria</taxon>
        <taxon>Pseudomonadati</taxon>
        <taxon>Pseudomonadota</taxon>
        <taxon>Gammaproteobacteria</taxon>
        <taxon>Pseudomonadales</taxon>
        <taxon>Pseudomonadaceae</taxon>
        <taxon>Pseudomonas</taxon>
    </lineage>
</organism>
<protein>
    <recommendedName>
        <fullName evidence="10">Type IV secretion protein Rhs</fullName>
    </recommendedName>
</protein>
<reference evidence="8 9" key="1">
    <citation type="submission" date="2019-09" db="EMBL/GenBank/DDBJ databases">
        <authorList>
            <person name="Chandra G."/>
            <person name="Truman W A."/>
        </authorList>
    </citation>
    <scope>NUCLEOTIDE SEQUENCE [LARGE SCALE GENOMIC DNA]</scope>
    <source>
        <strain evidence="8">PS880</strain>
    </source>
</reference>
<dbReference type="PANTHER" id="PTHR32305">
    <property type="match status" value="1"/>
</dbReference>
<dbReference type="Gene3D" id="4.10.220.110">
    <property type="match status" value="1"/>
</dbReference>
<keyword evidence="3" id="KW-0964">Secreted</keyword>
<dbReference type="PANTHER" id="PTHR32305:SF15">
    <property type="entry name" value="PROTEIN RHSA-RELATED"/>
    <property type="match status" value="1"/>
</dbReference>
<dbReference type="SUPFAM" id="SSF69349">
    <property type="entry name" value="Phage fibre proteins"/>
    <property type="match status" value="1"/>
</dbReference>
<dbReference type="Gene3D" id="3.55.50.10">
    <property type="entry name" value="Baseplate protein-like domains"/>
    <property type="match status" value="1"/>
</dbReference>
<dbReference type="Pfam" id="PF04717">
    <property type="entry name" value="Phage_base_V"/>
    <property type="match status" value="1"/>
</dbReference>
<evidence type="ECO:0000256" key="4">
    <source>
        <dbReference type="SAM" id="MobiDB-lite"/>
    </source>
</evidence>